<dbReference type="InterPro" id="IPR000620">
    <property type="entry name" value="EamA_dom"/>
</dbReference>
<feature type="domain" description="EamA" evidence="2">
    <location>
        <begin position="12"/>
        <end position="154"/>
    </location>
</feature>
<name>A0A918XV19_9PROT</name>
<keyword evidence="1" id="KW-1133">Transmembrane helix</keyword>
<dbReference type="SUPFAM" id="SSF103481">
    <property type="entry name" value="Multidrug resistance efflux transporter EmrE"/>
    <property type="match status" value="2"/>
</dbReference>
<keyword evidence="1" id="KW-0812">Transmembrane</keyword>
<evidence type="ECO:0000256" key="1">
    <source>
        <dbReference type="SAM" id="Phobius"/>
    </source>
</evidence>
<feature type="transmembrane region" description="Helical" evidence="1">
    <location>
        <begin position="164"/>
        <end position="182"/>
    </location>
</feature>
<evidence type="ECO:0000259" key="2">
    <source>
        <dbReference type="Pfam" id="PF00892"/>
    </source>
</evidence>
<protein>
    <recommendedName>
        <fullName evidence="2">EamA domain-containing protein</fullName>
    </recommendedName>
</protein>
<dbReference type="PANTHER" id="PTHR22911:SF103">
    <property type="entry name" value="BLR2811 PROTEIN"/>
    <property type="match status" value="1"/>
</dbReference>
<feature type="transmembrane region" description="Helical" evidence="1">
    <location>
        <begin position="36"/>
        <end position="56"/>
    </location>
</feature>
<feature type="transmembrane region" description="Helical" evidence="1">
    <location>
        <begin position="5"/>
        <end position="24"/>
    </location>
</feature>
<feature type="transmembrane region" description="Helical" evidence="1">
    <location>
        <begin position="112"/>
        <end position="131"/>
    </location>
</feature>
<feature type="transmembrane region" description="Helical" evidence="1">
    <location>
        <begin position="250"/>
        <end position="270"/>
    </location>
</feature>
<feature type="domain" description="EamA" evidence="2">
    <location>
        <begin position="164"/>
        <end position="288"/>
    </location>
</feature>
<proteinExistence type="predicted"/>
<dbReference type="Proteomes" id="UP000630353">
    <property type="component" value="Unassembled WGS sequence"/>
</dbReference>
<feature type="transmembrane region" description="Helical" evidence="1">
    <location>
        <begin position="194"/>
        <end position="214"/>
    </location>
</feature>
<feature type="transmembrane region" description="Helical" evidence="1">
    <location>
        <begin position="276"/>
        <end position="294"/>
    </location>
</feature>
<feature type="transmembrane region" description="Helical" evidence="1">
    <location>
        <begin position="220"/>
        <end position="243"/>
    </location>
</feature>
<dbReference type="PANTHER" id="PTHR22911">
    <property type="entry name" value="ACYL-MALONYL CONDENSING ENZYME-RELATED"/>
    <property type="match status" value="1"/>
</dbReference>
<evidence type="ECO:0000313" key="3">
    <source>
        <dbReference type="EMBL" id="GHD58245.1"/>
    </source>
</evidence>
<feature type="transmembrane region" description="Helical" evidence="1">
    <location>
        <begin position="140"/>
        <end position="158"/>
    </location>
</feature>
<dbReference type="AlphaFoldDB" id="A0A918XV19"/>
<dbReference type="GO" id="GO:0016020">
    <property type="term" value="C:membrane"/>
    <property type="evidence" value="ECO:0007669"/>
    <property type="project" value="InterPro"/>
</dbReference>
<organism evidence="3 4">
    <name type="scientific">Thalassobaculum fulvum</name>
    <dbReference type="NCBI Taxonomy" id="1633335"/>
    <lineage>
        <taxon>Bacteria</taxon>
        <taxon>Pseudomonadati</taxon>
        <taxon>Pseudomonadota</taxon>
        <taxon>Alphaproteobacteria</taxon>
        <taxon>Rhodospirillales</taxon>
        <taxon>Thalassobaculaceae</taxon>
        <taxon>Thalassobaculum</taxon>
    </lineage>
</organism>
<reference evidence="3" key="1">
    <citation type="journal article" date="2014" name="Int. J. Syst. Evol. Microbiol.">
        <title>Complete genome sequence of Corynebacterium casei LMG S-19264T (=DSM 44701T), isolated from a smear-ripened cheese.</title>
        <authorList>
            <consortium name="US DOE Joint Genome Institute (JGI-PGF)"/>
            <person name="Walter F."/>
            <person name="Albersmeier A."/>
            <person name="Kalinowski J."/>
            <person name="Ruckert C."/>
        </authorList>
    </citation>
    <scope>NUCLEOTIDE SEQUENCE</scope>
    <source>
        <strain evidence="3">KCTC 42651</strain>
    </source>
</reference>
<dbReference type="InterPro" id="IPR037185">
    <property type="entry name" value="EmrE-like"/>
</dbReference>
<comment type="caution">
    <text evidence="3">The sequence shown here is derived from an EMBL/GenBank/DDBJ whole genome shotgun (WGS) entry which is preliminary data.</text>
</comment>
<accession>A0A918XV19</accession>
<dbReference type="EMBL" id="BMZS01000010">
    <property type="protein sequence ID" value="GHD58245.1"/>
    <property type="molecule type" value="Genomic_DNA"/>
</dbReference>
<keyword evidence="4" id="KW-1185">Reference proteome</keyword>
<sequence length="304" mass="31363">MPAAVAVAGPSRGIVLILLAHIAFTTMDTTNKWLAASYPVGQIVWAFYLGFAVAALGRAAAHGGTGASGIGGGIRAALATRHRTLQVLRAALLAVNMGCVVLALGLLPMAEVMAVGISYPLMITVLSALVLKEHVGPRRWAAVLVGFAGVLLILRPGAAVFNPASLLILAAAALFAVYQILTKILGRTDRPVTLTLYTALVGLVLTSAVAPFDLRMPDPAGLALLALSAAAGTIGHSLVIQALESTPASVLQPFNFVQLVWATLAGFLVFGEVPDTVTMAGASVVVASGLYVWWRERVRAGTVG</sequence>
<gene>
    <name evidence="3" type="ORF">GCM10017083_40920</name>
</gene>
<feature type="transmembrane region" description="Helical" evidence="1">
    <location>
        <begin position="87"/>
        <end position="106"/>
    </location>
</feature>
<keyword evidence="1" id="KW-0472">Membrane</keyword>
<dbReference type="RefSeq" id="WP_189993095.1">
    <property type="nucleotide sequence ID" value="NZ_BMZS01000010.1"/>
</dbReference>
<evidence type="ECO:0000313" key="4">
    <source>
        <dbReference type="Proteomes" id="UP000630353"/>
    </source>
</evidence>
<reference evidence="3" key="2">
    <citation type="submission" date="2020-09" db="EMBL/GenBank/DDBJ databases">
        <authorList>
            <person name="Sun Q."/>
            <person name="Kim S."/>
        </authorList>
    </citation>
    <scope>NUCLEOTIDE SEQUENCE</scope>
    <source>
        <strain evidence="3">KCTC 42651</strain>
    </source>
</reference>
<dbReference type="Pfam" id="PF00892">
    <property type="entry name" value="EamA"/>
    <property type="match status" value="2"/>
</dbReference>